<dbReference type="InterPro" id="IPR048792">
    <property type="entry name" value="CarD_C"/>
</dbReference>
<organism evidence="2 3">
    <name type="scientific">Salimicrobium flavidum</name>
    <dbReference type="NCBI Taxonomy" id="570947"/>
    <lineage>
        <taxon>Bacteria</taxon>
        <taxon>Bacillati</taxon>
        <taxon>Bacillota</taxon>
        <taxon>Bacilli</taxon>
        <taxon>Bacillales</taxon>
        <taxon>Bacillaceae</taxon>
        <taxon>Salimicrobium</taxon>
    </lineage>
</organism>
<evidence type="ECO:0000313" key="2">
    <source>
        <dbReference type="EMBL" id="SIS46110.1"/>
    </source>
</evidence>
<proteinExistence type="predicted"/>
<feature type="domain" description="CarD-like/TRCF RNAP-interacting" evidence="1">
    <location>
        <begin position="1"/>
        <end position="113"/>
    </location>
</feature>
<dbReference type="InterPro" id="IPR042215">
    <property type="entry name" value="CarD-like_C"/>
</dbReference>
<dbReference type="Proteomes" id="UP000187608">
    <property type="component" value="Unassembled WGS sequence"/>
</dbReference>
<dbReference type="Gene3D" id="1.20.58.1290">
    <property type="entry name" value="CarD-like, C-terminal domain"/>
    <property type="match status" value="1"/>
</dbReference>
<protein>
    <submittedName>
        <fullName evidence="2">Transcriptional regulator, CarD family</fullName>
    </submittedName>
</protein>
<sequence length="169" mass="19461">MFSIGDLLIYSTHGICRVDDICEKTFAGETKTYYVLFPLEKTPQNLKISIPTDNEIVVMLKMLNKEQAEDLLQSFEEPGVKWIDHPNQRFRKYSEIVRAGDRKNIVRVLKTFLRKKTEAELVGKKLYEQDKKLLNAAGNILFRELALALDVTMKDVEQKVVRTVTATPI</sequence>
<dbReference type="PANTHER" id="PTHR38447">
    <property type="entry name" value="TRANSCRIPTION FACTOR YDEB-RELATED"/>
    <property type="match status" value="1"/>
</dbReference>
<gene>
    <name evidence="2" type="ORF">SAMN05421687_104238</name>
</gene>
<keyword evidence="3" id="KW-1185">Reference proteome</keyword>
<name>A0A1N7J9X1_9BACI</name>
<dbReference type="PANTHER" id="PTHR38447:SF1">
    <property type="entry name" value="RNA POLYMERASE-BINDING TRANSCRIPTION FACTOR CARD"/>
    <property type="match status" value="1"/>
</dbReference>
<dbReference type="STRING" id="570947.SAMN05421687_104238"/>
<dbReference type="InterPro" id="IPR003711">
    <property type="entry name" value="CarD-like/TRCF_RID"/>
</dbReference>
<reference evidence="3" key="1">
    <citation type="submission" date="2017-01" db="EMBL/GenBank/DDBJ databases">
        <authorList>
            <person name="Varghese N."/>
            <person name="Submissions S."/>
        </authorList>
    </citation>
    <scope>NUCLEOTIDE SEQUENCE [LARGE SCALE GENOMIC DNA]</scope>
    <source>
        <strain evidence="3">DSM 23127</strain>
    </source>
</reference>
<dbReference type="Gene3D" id="2.40.10.170">
    <property type="match status" value="1"/>
</dbReference>
<evidence type="ECO:0000313" key="3">
    <source>
        <dbReference type="Proteomes" id="UP000187608"/>
    </source>
</evidence>
<evidence type="ECO:0000259" key="1">
    <source>
        <dbReference type="SMART" id="SM01058"/>
    </source>
</evidence>
<dbReference type="RefSeq" id="WP_076558460.1">
    <property type="nucleotide sequence ID" value="NZ_FTOC01000004.1"/>
</dbReference>
<dbReference type="SUPFAM" id="SSF141259">
    <property type="entry name" value="CarD-like"/>
    <property type="match status" value="1"/>
</dbReference>
<dbReference type="InterPro" id="IPR052531">
    <property type="entry name" value="CarD-like_regulator"/>
</dbReference>
<dbReference type="SMART" id="SM01058">
    <property type="entry name" value="CarD_TRCF"/>
    <property type="match status" value="1"/>
</dbReference>
<dbReference type="GO" id="GO:0009303">
    <property type="term" value="P:rRNA transcription"/>
    <property type="evidence" value="ECO:0007669"/>
    <property type="project" value="TreeGrafter"/>
</dbReference>
<accession>A0A1N7J9X1</accession>
<dbReference type="OrthoDB" id="9786074at2"/>
<dbReference type="EMBL" id="FTOC01000004">
    <property type="protein sequence ID" value="SIS46110.1"/>
    <property type="molecule type" value="Genomic_DNA"/>
</dbReference>
<dbReference type="Pfam" id="PF02559">
    <property type="entry name" value="CarD_TRCF_RID"/>
    <property type="match status" value="1"/>
</dbReference>
<dbReference type="Pfam" id="PF21095">
    <property type="entry name" value="CarD_C"/>
    <property type="match status" value="1"/>
</dbReference>
<dbReference type="InterPro" id="IPR036101">
    <property type="entry name" value="CarD-like/TRCF_RID_sf"/>
</dbReference>
<dbReference type="AlphaFoldDB" id="A0A1N7J9X1"/>